<organism evidence="2 3">
    <name type="scientific">Virgisporangium ochraceum</name>
    <dbReference type="NCBI Taxonomy" id="65505"/>
    <lineage>
        <taxon>Bacteria</taxon>
        <taxon>Bacillati</taxon>
        <taxon>Actinomycetota</taxon>
        <taxon>Actinomycetes</taxon>
        <taxon>Micromonosporales</taxon>
        <taxon>Micromonosporaceae</taxon>
        <taxon>Virgisporangium</taxon>
    </lineage>
</organism>
<dbReference type="Pfam" id="PF00583">
    <property type="entry name" value="Acetyltransf_1"/>
    <property type="match status" value="1"/>
</dbReference>
<comment type="caution">
    <text evidence="2">The sequence shown here is derived from an EMBL/GenBank/DDBJ whole genome shotgun (WGS) entry which is preliminary data.</text>
</comment>
<keyword evidence="3" id="KW-1185">Reference proteome</keyword>
<accession>A0A8J4A0R6</accession>
<dbReference type="CDD" id="cd04301">
    <property type="entry name" value="NAT_SF"/>
    <property type="match status" value="1"/>
</dbReference>
<dbReference type="Gene3D" id="3.40.630.30">
    <property type="match status" value="2"/>
</dbReference>
<dbReference type="GO" id="GO:0016747">
    <property type="term" value="F:acyltransferase activity, transferring groups other than amino-acyl groups"/>
    <property type="evidence" value="ECO:0007669"/>
    <property type="project" value="InterPro"/>
</dbReference>
<proteinExistence type="predicted"/>
<reference evidence="2" key="1">
    <citation type="submission" date="2021-01" db="EMBL/GenBank/DDBJ databases">
        <title>Whole genome shotgun sequence of Virgisporangium ochraceum NBRC 16418.</title>
        <authorList>
            <person name="Komaki H."/>
            <person name="Tamura T."/>
        </authorList>
    </citation>
    <scope>NUCLEOTIDE SEQUENCE</scope>
    <source>
        <strain evidence="2">NBRC 16418</strain>
    </source>
</reference>
<dbReference type="PROSITE" id="PS51186">
    <property type="entry name" value="GNAT"/>
    <property type="match status" value="1"/>
</dbReference>
<evidence type="ECO:0000313" key="2">
    <source>
        <dbReference type="EMBL" id="GIJ73081.1"/>
    </source>
</evidence>
<dbReference type="InterPro" id="IPR000182">
    <property type="entry name" value="GNAT_dom"/>
</dbReference>
<feature type="domain" description="N-acetyltransferase" evidence="1">
    <location>
        <begin position="149"/>
        <end position="307"/>
    </location>
</feature>
<dbReference type="RefSeq" id="WP_203932907.1">
    <property type="nucleotide sequence ID" value="NZ_BOPH01000108.1"/>
</dbReference>
<sequence>MSIQVRAFARSDRDQVTALVNAHVAAVVPGVSVSVQGLLGQLEREPGEFIVDRWVRQRLTLVAEQRQRVVAAAHLLRYDTEESEGYRDAGEIRWLAYWPPTPNWPDSAAGGEALMLACHAQFQRWGVARRYADGTLPVPGVYGVPEQWPHVRVLYERHGFRHDGHTEVVYLAAVDRLRRPAAPVAGLTVRRTVGSSGTRISAALDATAVGYVEVDTNLDGGPRVSRLGAWADVGNLWVEPDHRRRGIGTWLLGQAADWLDLGGVTRVLDYADAGDDGYAAFLAAAGFTVLTRTARGFTTGAGGSPAR</sequence>
<dbReference type="InterPro" id="IPR016181">
    <property type="entry name" value="Acyl_CoA_acyltransferase"/>
</dbReference>
<dbReference type="EMBL" id="BOPH01000108">
    <property type="protein sequence ID" value="GIJ73081.1"/>
    <property type="molecule type" value="Genomic_DNA"/>
</dbReference>
<gene>
    <name evidence="2" type="ORF">Voc01_079980</name>
</gene>
<name>A0A8J4A0R6_9ACTN</name>
<evidence type="ECO:0000259" key="1">
    <source>
        <dbReference type="PROSITE" id="PS51186"/>
    </source>
</evidence>
<dbReference type="AlphaFoldDB" id="A0A8J4A0R6"/>
<dbReference type="Proteomes" id="UP000635606">
    <property type="component" value="Unassembled WGS sequence"/>
</dbReference>
<dbReference type="SUPFAM" id="SSF55729">
    <property type="entry name" value="Acyl-CoA N-acyltransferases (Nat)"/>
    <property type="match status" value="2"/>
</dbReference>
<evidence type="ECO:0000313" key="3">
    <source>
        <dbReference type="Proteomes" id="UP000635606"/>
    </source>
</evidence>
<protein>
    <recommendedName>
        <fullName evidence="1">N-acetyltransferase domain-containing protein</fullName>
    </recommendedName>
</protein>